<evidence type="ECO:0000313" key="2">
    <source>
        <dbReference type="Proteomes" id="UP000475862"/>
    </source>
</evidence>
<accession>A0A6G0TXX6</accession>
<keyword evidence="2" id="KW-1185">Reference proteome</keyword>
<gene>
    <name evidence="1" type="ORF">AGLY_004394</name>
</gene>
<reference evidence="1 2" key="1">
    <citation type="submission" date="2019-08" db="EMBL/GenBank/DDBJ databases">
        <title>The genome of the soybean aphid Biotype 1, its phylome, world population structure and adaptation to the North American continent.</title>
        <authorList>
            <person name="Giordano R."/>
            <person name="Donthu R.K."/>
            <person name="Hernandez A.G."/>
            <person name="Wright C.L."/>
            <person name="Zimin A.V."/>
        </authorList>
    </citation>
    <scope>NUCLEOTIDE SEQUENCE [LARGE SCALE GENOMIC DNA]</scope>
    <source>
        <tissue evidence="1">Whole aphids</tissue>
    </source>
</reference>
<evidence type="ECO:0000313" key="1">
    <source>
        <dbReference type="EMBL" id="KAE9541149.1"/>
    </source>
</evidence>
<dbReference type="Proteomes" id="UP000475862">
    <property type="component" value="Unassembled WGS sequence"/>
</dbReference>
<sequence length="230" mass="27367">MSHFNLKYVASYSQRYSTFYFQLKPSTVLGVSKPFMQVVNKLLITLGENKEFDPKLLKKRDRNIIGITFTYVSSNFGGRLALKRLLKQNSNLLTIHLFFIVQSVYRTIKRMMANVSLFTKNVSEQRSIVSLESNFQWLVKKVINHYHFSTTKLFSNFRDFDVFCKNLNYKRLILTIRTTHKEPCIKFMFFGHPKFFIDTSKKHFKYFENFTLEIEALFQQVLLYTDTHII</sequence>
<dbReference type="EMBL" id="VYZN01000013">
    <property type="protein sequence ID" value="KAE9541149.1"/>
    <property type="molecule type" value="Genomic_DNA"/>
</dbReference>
<dbReference type="AlphaFoldDB" id="A0A6G0TXX6"/>
<name>A0A6G0TXX6_APHGL</name>
<organism evidence="1 2">
    <name type="scientific">Aphis glycines</name>
    <name type="common">Soybean aphid</name>
    <dbReference type="NCBI Taxonomy" id="307491"/>
    <lineage>
        <taxon>Eukaryota</taxon>
        <taxon>Metazoa</taxon>
        <taxon>Ecdysozoa</taxon>
        <taxon>Arthropoda</taxon>
        <taxon>Hexapoda</taxon>
        <taxon>Insecta</taxon>
        <taxon>Pterygota</taxon>
        <taxon>Neoptera</taxon>
        <taxon>Paraneoptera</taxon>
        <taxon>Hemiptera</taxon>
        <taxon>Sternorrhyncha</taxon>
        <taxon>Aphidomorpha</taxon>
        <taxon>Aphidoidea</taxon>
        <taxon>Aphididae</taxon>
        <taxon>Aphidini</taxon>
        <taxon>Aphis</taxon>
        <taxon>Aphis</taxon>
    </lineage>
</organism>
<proteinExistence type="predicted"/>
<comment type="caution">
    <text evidence="1">The sequence shown here is derived from an EMBL/GenBank/DDBJ whole genome shotgun (WGS) entry which is preliminary data.</text>
</comment>
<feature type="non-terminal residue" evidence="1">
    <location>
        <position position="230"/>
    </location>
</feature>
<protein>
    <submittedName>
        <fullName evidence="1">Uncharacterized protein</fullName>
    </submittedName>
</protein>